<protein>
    <submittedName>
        <fullName evidence="1">Uncharacterized protein</fullName>
    </submittedName>
</protein>
<dbReference type="EMBL" id="OZ021738">
    <property type="protein sequence ID" value="CAK9321031.1"/>
    <property type="molecule type" value="Genomic_DNA"/>
</dbReference>
<organism evidence="1 2">
    <name type="scientific">Citrullus colocynthis</name>
    <name type="common">colocynth</name>
    <dbReference type="NCBI Taxonomy" id="252529"/>
    <lineage>
        <taxon>Eukaryota</taxon>
        <taxon>Viridiplantae</taxon>
        <taxon>Streptophyta</taxon>
        <taxon>Embryophyta</taxon>
        <taxon>Tracheophyta</taxon>
        <taxon>Spermatophyta</taxon>
        <taxon>Magnoliopsida</taxon>
        <taxon>eudicotyledons</taxon>
        <taxon>Gunneridae</taxon>
        <taxon>Pentapetalae</taxon>
        <taxon>rosids</taxon>
        <taxon>fabids</taxon>
        <taxon>Cucurbitales</taxon>
        <taxon>Cucurbitaceae</taxon>
        <taxon>Benincaseae</taxon>
        <taxon>Citrullus</taxon>
    </lineage>
</organism>
<evidence type="ECO:0000313" key="2">
    <source>
        <dbReference type="Proteomes" id="UP001642487"/>
    </source>
</evidence>
<gene>
    <name evidence="1" type="ORF">CITCOLO1_LOCUS13094</name>
</gene>
<proteinExistence type="predicted"/>
<reference evidence="1 2" key="1">
    <citation type="submission" date="2024-03" db="EMBL/GenBank/DDBJ databases">
        <authorList>
            <person name="Gkanogiannis A."/>
            <person name="Becerra Lopez-Lavalle L."/>
        </authorList>
    </citation>
    <scope>NUCLEOTIDE SEQUENCE [LARGE SCALE GENOMIC DNA]</scope>
</reference>
<sequence>MNHYQVNMSLHIPASCVGVESGFWREPLSVLAGFKFSHKVISSWLYKEVDIIAFVLTYRNSLSPFVLELFKFIRYLANPADAEAAQAVVEEHMKRGRVVDFFVQMITRIWEQMDFEPQH</sequence>
<evidence type="ECO:0000313" key="1">
    <source>
        <dbReference type="EMBL" id="CAK9321031.1"/>
    </source>
</evidence>
<dbReference type="Proteomes" id="UP001642487">
    <property type="component" value="Chromosome 4"/>
</dbReference>
<keyword evidence="2" id="KW-1185">Reference proteome</keyword>
<name>A0ABP0YKY0_9ROSI</name>
<accession>A0ABP0YKY0</accession>